<keyword evidence="7" id="KW-0732">Signal</keyword>
<keyword evidence="13" id="KW-0998">Cell outer membrane</keyword>
<evidence type="ECO:0000313" key="17">
    <source>
        <dbReference type="EMBL" id="GAA3896209.1"/>
    </source>
</evidence>
<dbReference type="Gene3D" id="3.30.1950.10">
    <property type="entry name" value="wza like domain"/>
    <property type="match status" value="1"/>
</dbReference>
<proteinExistence type="inferred from homology"/>
<comment type="subcellular location">
    <subcellularLocation>
        <location evidence="1">Cell outer membrane</location>
        <topology evidence="1">Multi-pass membrane protein</topology>
    </subcellularLocation>
</comment>
<keyword evidence="6" id="KW-0812">Transmembrane</keyword>
<feature type="domain" description="SLBB" evidence="16">
    <location>
        <begin position="159"/>
        <end position="234"/>
    </location>
</feature>
<keyword evidence="12" id="KW-0564">Palmitate</keyword>
<keyword evidence="14" id="KW-0449">Lipoprotein</keyword>
<evidence type="ECO:0000256" key="8">
    <source>
        <dbReference type="ARBA" id="ARBA00023047"/>
    </source>
</evidence>
<evidence type="ECO:0000256" key="2">
    <source>
        <dbReference type="ARBA" id="ARBA00009450"/>
    </source>
</evidence>
<dbReference type="Gene3D" id="3.10.560.10">
    <property type="entry name" value="Outer membrane lipoprotein wza domain like"/>
    <property type="match status" value="2"/>
</dbReference>
<evidence type="ECO:0000256" key="12">
    <source>
        <dbReference type="ARBA" id="ARBA00023139"/>
    </source>
</evidence>
<keyword evidence="18" id="KW-1185">Reference proteome</keyword>
<evidence type="ECO:0000256" key="5">
    <source>
        <dbReference type="ARBA" id="ARBA00022597"/>
    </source>
</evidence>
<evidence type="ECO:0000256" key="6">
    <source>
        <dbReference type="ARBA" id="ARBA00022692"/>
    </source>
</evidence>
<dbReference type="EMBL" id="BAABBM010000001">
    <property type="protein sequence ID" value="GAA3896209.1"/>
    <property type="molecule type" value="Genomic_DNA"/>
</dbReference>
<dbReference type="InterPro" id="IPR054765">
    <property type="entry name" value="SLBB_dom"/>
</dbReference>
<name>A0ABP7LC92_9SPHN</name>
<dbReference type="InterPro" id="IPR003715">
    <property type="entry name" value="Poly_export_N"/>
</dbReference>
<evidence type="ECO:0000313" key="18">
    <source>
        <dbReference type="Proteomes" id="UP001500827"/>
    </source>
</evidence>
<comment type="caution">
    <text evidence="17">The sequence shown here is derived from an EMBL/GenBank/DDBJ whole genome shotgun (WGS) entry which is preliminary data.</text>
</comment>
<feature type="domain" description="Polysaccharide export protein N-terminal" evidence="15">
    <location>
        <begin position="60"/>
        <end position="152"/>
    </location>
</feature>
<evidence type="ECO:0000256" key="7">
    <source>
        <dbReference type="ARBA" id="ARBA00022729"/>
    </source>
</evidence>
<dbReference type="Pfam" id="PF02563">
    <property type="entry name" value="Poly_export"/>
    <property type="match status" value="1"/>
</dbReference>
<dbReference type="PANTHER" id="PTHR33619:SF3">
    <property type="entry name" value="POLYSACCHARIDE EXPORT PROTEIN GFCE-RELATED"/>
    <property type="match status" value="1"/>
</dbReference>
<dbReference type="PANTHER" id="PTHR33619">
    <property type="entry name" value="POLYSACCHARIDE EXPORT PROTEIN GFCE-RELATED"/>
    <property type="match status" value="1"/>
</dbReference>
<evidence type="ECO:0000259" key="16">
    <source>
        <dbReference type="Pfam" id="PF22461"/>
    </source>
</evidence>
<evidence type="ECO:0000256" key="9">
    <source>
        <dbReference type="ARBA" id="ARBA00023065"/>
    </source>
</evidence>
<feature type="domain" description="SLBB" evidence="16">
    <location>
        <begin position="244"/>
        <end position="338"/>
    </location>
</feature>
<keyword evidence="10" id="KW-0626">Porin</keyword>
<dbReference type="Proteomes" id="UP001500827">
    <property type="component" value="Unassembled WGS sequence"/>
</dbReference>
<evidence type="ECO:0000256" key="10">
    <source>
        <dbReference type="ARBA" id="ARBA00023114"/>
    </source>
</evidence>
<keyword evidence="5" id="KW-0762">Sugar transport</keyword>
<keyword evidence="4" id="KW-1134">Transmembrane beta strand</keyword>
<keyword evidence="8" id="KW-0625">Polysaccharide transport</keyword>
<keyword evidence="11" id="KW-0472">Membrane</keyword>
<evidence type="ECO:0000256" key="13">
    <source>
        <dbReference type="ARBA" id="ARBA00023237"/>
    </source>
</evidence>
<gene>
    <name evidence="17" type="ORF">GCM10022276_14010</name>
</gene>
<sequence>MTGCTAVGPTAKEIEKAPLSAVPGGLKVIPVTDQIAERVNVADVAGDFATRLGNATPIGTRVGIGDTLEVTIWEAAPAALFGTAIIDNGIGSGVATSHPSTLPGILVGPSGAITIPFAGQVPAAGRTLRDIEQEIVRRLHGRAHLPQAMVRIAHNATANVTVLGDVKSPQRVPLTPRGERVLDAIAEAGGTSQALDRMTIEITRGSIVQRMAARDLIRDPRQNVVLRSDDVINVLYQPYSFTAMGATGRNDELRFEGVGLTLAQALGRVGGLQDMRADPRGVFLFRWEKPELLGAISQGLQPNANGLVPIVYQADLKQPETYFAVQHFRMRDGDVIYVSNSRTAELQRFVNIVSSSIIPVATARTIVP</sequence>
<evidence type="ECO:0000256" key="4">
    <source>
        <dbReference type="ARBA" id="ARBA00022452"/>
    </source>
</evidence>
<evidence type="ECO:0000256" key="3">
    <source>
        <dbReference type="ARBA" id="ARBA00022448"/>
    </source>
</evidence>
<accession>A0ABP7LC92</accession>
<reference evidence="18" key="1">
    <citation type="journal article" date="2019" name="Int. J. Syst. Evol. Microbiol.">
        <title>The Global Catalogue of Microorganisms (GCM) 10K type strain sequencing project: providing services to taxonomists for standard genome sequencing and annotation.</title>
        <authorList>
            <consortium name="The Broad Institute Genomics Platform"/>
            <consortium name="The Broad Institute Genome Sequencing Center for Infectious Disease"/>
            <person name="Wu L."/>
            <person name="Ma J."/>
        </authorList>
    </citation>
    <scope>NUCLEOTIDE SEQUENCE [LARGE SCALE GENOMIC DNA]</scope>
    <source>
        <strain evidence="18">JCM 17543</strain>
    </source>
</reference>
<evidence type="ECO:0000256" key="14">
    <source>
        <dbReference type="ARBA" id="ARBA00023288"/>
    </source>
</evidence>
<comment type="similarity">
    <text evidence="2">Belongs to the BexD/CtrA/VexA family.</text>
</comment>
<dbReference type="Pfam" id="PF22461">
    <property type="entry name" value="SLBB_2"/>
    <property type="match status" value="2"/>
</dbReference>
<keyword evidence="3" id="KW-0813">Transport</keyword>
<dbReference type="InterPro" id="IPR049712">
    <property type="entry name" value="Poly_export"/>
</dbReference>
<organism evidence="17 18">
    <name type="scientific">Sphingomonas limnosediminicola</name>
    <dbReference type="NCBI Taxonomy" id="940133"/>
    <lineage>
        <taxon>Bacteria</taxon>
        <taxon>Pseudomonadati</taxon>
        <taxon>Pseudomonadota</taxon>
        <taxon>Alphaproteobacteria</taxon>
        <taxon>Sphingomonadales</taxon>
        <taxon>Sphingomonadaceae</taxon>
        <taxon>Sphingomonas</taxon>
    </lineage>
</organism>
<evidence type="ECO:0000259" key="15">
    <source>
        <dbReference type="Pfam" id="PF02563"/>
    </source>
</evidence>
<evidence type="ECO:0000256" key="1">
    <source>
        <dbReference type="ARBA" id="ARBA00004571"/>
    </source>
</evidence>
<keyword evidence="9" id="KW-0406">Ion transport</keyword>
<evidence type="ECO:0000256" key="11">
    <source>
        <dbReference type="ARBA" id="ARBA00023136"/>
    </source>
</evidence>
<protein>
    <submittedName>
        <fullName evidence="17">Polysaccharide biosynthesis/export family protein</fullName>
    </submittedName>
</protein>